<dbReference type="Pfam" id="PF13408">
    <property type="entry name" value="Zn_ribbon_recom"/>
    <property type="match status" value="1"/>
</dbReference>
<dbReference type="AlphaFoldDB" id="A0A9W6D4X0"/>
<keyword evidence="3" id="KW-1185">Reference proteome</keyword>
<dbReference type="Proteomes" id="UP001144372">
    <property type="component" value="Unassembled WGS sequence"/>
</dbReference>
<dbReference type="RefSeq" id="WP_281793456.1">
    <property type="nucleotide sequence ID" value="NZ_BSDR01000001.1"/>
</dbReference>
<organism evidence="2 3">
    <name type="scientific">Desulforhabdus amnigena</name>
    <dbReference type="NCBI Taxonomy" id="40218"/>
    <lineage>
        <taxon>Bacteria</taxon>
        <taxon>Pseudomonadati</taxon>
        <taxon>Thermodesulfobacteriota</taxon>
        <taxon>Syntrophobacteria</taxon>
        <taxon>Syntrophobacterales</taxon>
        <taxon>Syntrophobacteraceae</taxon>
        <taxon>Desulforhabdus</taxon>
    </lineage>
</organism>
<gene>
    <name evidence="2" type="ORF">DAMNIGENAA_16280</name>
</gene>
<dbReference type="InterPro" id="IPR025827">
    <property type="entry name" value="Zn_ribbon_recom_dom"/>
</dbReference>
<name>A0A9W6D4X0_9BACT</name>
<proteinExistence type="predicted"/>
<protein>
    <recommendedName>
        <fullName evidence="1">Recombinase zinc beta ribbon domain-containing protein</fullName>
    </recommendedName>
</protein>
<sequence>MLHDLCRCGICGAKMRSDYGTRRADGSRSRHYACYWHKVGPKTREIKGHQKCPLPLIPAELLEWQVFYVQLMKHLGLEPEHYEPLLDTQHKWDGKIEGLEKSRSNVQASLRRK</sequence>
<feature type="domain" description="Recombinase zinc beta ribbon" evidence="1">
    <location>
        <begin position="2"/>
        <end position="63"/>
    </location>
</feature>
<evidence type="ECO:0000259" key="1">
    <source>
        <dbReference type="Pfam" id="PF13408"/>
    </source>
</evidence>
<evidence type="ECO:0000313" key="2">
    <source>
        <dbReference type="EMBL" id="GLI34195.1"/>
    </source>
</evidence>
<reference evidence="2" key="1">
    <citation type="submission" date="2022-12" db="EMBL/GenBank/DDBJ databases">
        <title>Reference genome sequencing for broad-spectrum identification of bacterial and archaeal isolates by mass spectrometry.</title>
        <authorList>
            <person name="Sekiguchi Y."/>
            <person name="Tourlousse D.M."/>
        </authorList>
    </citation>
    <scope>NUCLEOTIDE SEQUENCE</scope>
    <source>
        <strain evidence="2">ASRB1</strain>
    </source>
</reference>
<accession>A0A9W6D4X0</accession>
<evidence type="ECO:0000313" key="3">
    <source>
        <dbReference type="Proteomes" id="UP001144372"/>
    </source>
</evidence>
<dbReference type="EMBL" id="BSDR01000001">
    <property type="protein sequence ID" value="GLI34195.1"/>
    <property type="molecule type" value="Genomic_DNA"/>
</dbReference>
<comment type="caution">
    <text evidence="2">The sequence shown here is derived from an EMBL/GenBank/DDBJ whole genome shotgun (WGS) entry which is preliminary data.</text>
</comment>